<keyword evidence="11" id="KW-0472">Membrane</keyword>
<dbReference type="AlphaFoldDB" id="T2M6Q0"/>
<keyword evidence="5" id="KW-0812">Transmembrane</keyword>
<comment type="similarity">
    <text evidence="3">Belongs to the Tim17/Tim22/Tim23 family.</text>
</comment>
<comment type="function">
    <text evidence="1">Essential component of the TIM23 complex, a complex that mediates the translocation of transit peptide-containing proteins across the mitochondrial inner membrane.</text>
</comment>
<dbReference type="GO" id="GO:0005744">
    <property type="term" value="C:TIM23 mitochondrial import inner membrane translocase complex"/>
    <property type="evidence" value="ECO:0007669"/>
    <property type="project" value="TreeGrafter"/>
</dbReference>
<feature type="compositionally biased region" description="Pro residues" evidence="12">
    <location>
        <begin position="160"/>
        <end position="174"/>
    </location>
</feature>
<evidence type="ECO:0000256" key="10">
    <source>
        <dbReference type="ARBA" id="ARBA00023128"/>
    </source>
</evidence>
<keyword evidence="9" id="KW-0811">Translocation</keyword>
<comment type="subcellular location">
    <subcellularLocation>
        <location evidence="2">Mitochondrion inner membrane</location>
        <topology evidence="2">Multi-pass membrane protein</topology>
    </subcellularLocation>
</comment>
<dbReference type="EMBL" id="HAAD01001582">
    <property type="protein sequence ID" value="CDG67814.1"/>
    <property type="molecule type" value="mRNA"/>
</dbReference>
<evidence type="ECO:0000256" key="8">
    <source>
        <dbReference type="ARBA" id="ARBA00022989"/>
    </source>
</evidence>
<dbReference type="PANTHER" id="PTHR10485">
    <property type="entry name" value="MITOCHONDRIAL IMPORT INNER MEMBRANE TRANSLOCASE SUBUNIT TIM-17"/>
    <property type="match status" value="1"/>
</dbReference>
<evidence type="ECO:0000256" key="11">
    <source>
        <dbReference type="ARBA" id="ARBA00023136"/>
    </source>
</evidence>
<name>T2M6Q0_HYDVU</name>
<protein>
    <submittedName>
        <fullName evidence="13">Mitochondrial import inner membrane translocase subunit Tim17-A</fullName>
    </submittedName>
</protein>
<evidence type="ECO:0000256" key="5">
    <source>
        <dbReference type="ARBA" id="ARBA00022692"/>
    </source>
</evidence>
<evidence type="ECO:0000256" key="6">
    <source>
        <dbReference type="ARBA" id="ARBA00022792"/>
    </source>
</evidence>
<dbReference type="OrthoDB" id="2261329at2759"/>
<accession>T2M6Q0</accession>
<dbReference type="GO" id="GO:0030150">
    <property type="term" value="P:protein import into mitochondrial matrix"/>
    <property type="evidence" value="ECO:0007669"/>
    <property type="project" value="TreeGrafter"/>
</dbReference>
<gene>
    <name evidence="13" type="primary">TIMM17A</name>
</gene>
<keyword evidence="10" id="KW-0496">Mitochondrion</keyword>
<dbReference type="Pfam" id="PF02466">
    <property type="entry name" value="Tim17"/>
    <property type="match status" value="1"/>
</dbReference>
<keyword evidence="8" id="KW-1133">Transmembrane helix</keyword>
<dbReference type="PANTHER" id="PTHR10485:SF0">
    <property type="entry name" value="AT05822P-RELATED"/>
    <property type="match status" value="1"/>
</dbReference>
<proteinExistence type="evidence at transcript level"/>
<evidence type="ECO:0000256" key="7">
    <source>
        <dbReference type="ARBA" id="ARBA00022927"/>
    </source>
</evidence>
<dbReference type="GO" id="GO:0008320">
    <property type="term" value="F:protein transmembrane transporter activity"/>
    <property type="evidence" value="ECO:0007669"/>
    <property type="project" value="TreeGrafter"/>
</dbReference>
<evidence type="ECO:0000256" key="9">
    <source>
        <dbReference type="ARBA" id="ARBA00023010"/>
    </source>
</evidence>
<evidence type="ECO:0000256" key="1">
    <source>
        <dbReference type="ARBA" id="ARBA00002959"/>
    </source>
</evidence>
<keyword evidence="4" id="KW-0813">Transport</keyword>
<sequence>VVPLDKIGITNDLKNMVEEYAREPCPYRIVDDCGGAFAMGAIGGGLFSFVKGWRNSPVGHRFVGSIAAVKTRAPVLGGNFAVWGGVFSTFDCSLMAIRGKEDPWNSIGSGALTGAVLMARAGPGAMVRSAAVGGILLALIEGVGIMITRMTADQFKPVMPQMPPDPYQLPPTPKPAKQSETDWANTQPTFQ</sequence>
<keyword evidence="7" id="KW-0653">Protein transport</keyword>
<feature type="compositionally biased region" description="Polar residues" evidence="12">
    <location>
        <begin position="181"/>
        <end position="191"/>
    </location>
</feature>
<keyword evidence="6" id="KW-0999">Mitochondrion inner membrane</keyword>
<evidence type="ECO:0000256" key="3">
    <source>
        <dbReference type="ARBA" id="ARBA00008444"/>
    </source>
</evidence>
<evidence type="ECO:0000256" key="12">
    <source>
        <dbReference type="SAM" id="MobiDB-lite"/>
    </source>
</evidence>
<evidence type="ECO:0000256" key="4">
    <source>
        <dbReference type="ARBA" id="ARBA00022448"/>
    </source>
</evidence>
<feature type="region of interest" description="Disordered" evidence="12">
    <location>
        <begin position="157"/>
        <end position="191"/>
    </location>
</feature>
<feature type="non-terminal residue" evidence="13">
    <location>
        <position position="1"/>
    </location>
</feature>
<organism evidence="13">
    <name type="scientific">Hydra vulgaris</name>
    <name type="common">Hydra</name>
    <name type="synonym">Hydra attenuata</name>
    <dbReference type="NCBI Taxonomy" id="6087"/>
    <lineage>
        <taxon>Eukaryota</taxon>
        <taxon>Metazoa</taxon>
        <taxon>Cnidaria</taxon>
        <taxon>Hydrozoa</taxon>
        <taxon>Hydroidolina</taxon>
        <taxon>Anthoathecata</taxon>
        <taxon>Aplanulata</taxon>
        <taxon>Hydridae</taxon>
        <taxon>Hydra</taxon>
    </lineage>
</organism>
<evidence type="ECO:0000256" key="2">
    <source>
        <dbReference type="ARBA" id="ARBA00004448"/>
    </source>
</evidence>
<evidence type="ECO:0000313" key="13">
    <source>
        <dbReference type="EMBL" id="CDG67814.1"/>
    </source>
</evidence>
<reference evidence="13" key="1">
    <citation type="journal article" date="2013" name="Genome Biol. Evol.">
        <title>Punctuated emergences of genetic and phenotypic innovations in eumetazoan, bilaterian, euteleostome, and hominidae ancestors.</title>
        <authorList>
            <person name="Wenger Y."/>
            <person name="Galliot B."/>
        </authorList>
    </citation>
    <scope>NUCLEOTIDE SEQUENCE</scope>
    <source>
        <tissue evidence="13">Whole animals</tissue>
    </source>
</reference>